<evidence type="ECO:0000259" key="1">
    <source>
        <dbReference type="Pfam" id="PF21056"/>
    </source>
</evidence>
<dbReference type="Pfam" id="PF21056">
    <property type="entry name" value="ZSWIM1-3_RNaseH-like"/>
    <property type="match status" value="1"/>
</dbReference>
<gene>
    <name evidence="2" type="ORF">EGW08_017165</name>
</gene>
<dbReference type="Proteomes" id="UP000271974">
    <property type="component" value="Unassembled WGS sequence"/>
</dbReference>
<protein>
    <recommendedName>
        <fullName evidence="1">ZSWIM1/3 RNaseH-like domain-containing protein</fullName>
    </recommendedName>
</protein>
<reference evidence="2 3" key="1">
    <citation type="submission" date="2019-01" db="EMBL/GenBank/DDBJ databases">
        <title>A draft genome assembly of the solar-powered sea slug Elysia chlorotica.</title>
        <authorList>
            <person name="Cai H."/>
            <person name="Li Q."/>
            <person name="Fang X."/>
            <person name="Li J."/>
            <person name="Curtis N.E."/>
            <person name="Altenburger A."/>
            <person name="Shibata T."/>
            <person name="Feng M."/>
            <person name="Maeda T."/>
            <person name="Schwartz J.A."/>
            <person name="Shigenobu S."/>
            <person name="Lundholm N."/>
            <person name="Nishiyama T."/>
            <person name="Yang H."/>
            <person name="Hasebe M."/>
            <person name="Li S."/>
            <person name="Pierce S.K."/>
            <person name="Wang J."/>
        </authorList>
    </citation>
    <scope>NUCLEOTIDE SEQUENCE [LARGE SCALE GENOMIC DNA]</scope>
    <source>
        <strain evidence="2">EC2010</strain>
        <tissue evidence="2">Whole organism of an adult</tissue>
    </source>
</reference>
<keyword evidence="3" id="KW-1185">Reference proteome</keyword>
<dbReference type="OrthoDB" id="92090at2759"/>
<sequence length="107" mass="12019">MSIYYNIKTGTYKKNNSGYPLYQIMVQDCLGAARPVFYALIRNETIPIITGVLQAFAGFAGEEEIQKTQVVMSDKCSSEASAIQFFRGLGTYVIGMYILPWRKKTSL</sequence>
<accession>A0A433T0J5</accession>
<evidence type="ECO:0000313" key="2">
    <source>
        <dbReference type="EMBL" id="RUS75059.1"/>
    </source>
</evidence>
<name>A0A433T0J5_ELYCH</name>
<dbReference type="EMBL" id="RQTK01000774">
    <property type="protein sequence ID" value="RUS75059.1"/>
    <property type="molecule type" value="Genomic_DNA"/>
</dbReference>
<organism evidence="2 3">
    <name type="scientific">Elysia chlorotica</name>
    <name type="common">Eastern emerald elysia</name>
    <name type="synonym">Sea slug</name>
    <dbReference type="NCBI Taxonomy" id="188477"/>
    <lineage>
        <taxon>Eukaryota</taxon>
        <taxon>Metazoa</taxon>
        <taxon>Spiralia</taxon>
        <taxon>Lophotrochozoa</taxon>
        <taxon>Mollusca</taxon>
        <taxon>Gastropoda</taxon>
        <taxon>Heterobranchia</taxon>
        <taxon>Euthyneura</taxon>
        <taxon>Panpulmonata</taxon>
        <taxon>Sacoglossa</taxon>
        <taxon>Placobranchoidea</taxon>
        <taxon>Plakobranchidae</taxon>
        <taxon>Elysia</taxon>
    </lineage>
</organism>
<dbReference type="AlphaFoldDB" id="A0A433T0J5"/>
<feature type="domain" description="ZSWIM1/3 RNaseH-like" evidence="1">
    <location>
        <begin position="10"/>
        <end position="84"/>
    </location>
</feature>
<evidence type="ECO:0000313" key="3">
    <source>
        <dbReference type="Proteomes" id="UP000271974"/>
    </source>
</evidence>
<proteinExistence type="predicted"/>
<dbReference type="InterPro" id="IPR048324">
    <property type="entry name" value="ZSWIM1-3_RNaseH-like"/>
</dbReference>
<comment type="caution">
    <text evidence="2">The sequence shown here is derived from an EMBL/GenBank/DDBJ whole genome shotgun (WGS) entry which is preliminary data.</text>
</comment>